<evidence type="ECO:0000256" key="6">
    <source>
        <dbReference type="SAM" id="MobiDB-lite"/>
    </source>
</evidence>
<dbReference type="CDD" id="cd23837">
    <property type="entry name" value="UBCc_UBE2O"/>
    <property type="match status" value="1"/>
</dbReference>
<protein>
    <recommendedName>
        <fullName evidence="1">E2 ubiquitin-conjugating enzyme</fullName>
        <ecNumber evidence="1">2.3.2.23</ecNumber>
    </recommendedName>
</protein>
<accession>A0A9R1WW49</accession>
<gene>
    <name evidence="8" type="ORF">LSAT_V11C900495360</name>
</gene>
<dbReference type="AlphaFoldDB" id="A0A9R1WW49"/>
<dbReference type="SMART" id="SM00212">
    <property type="entry name" value="UBCc"/>
    <property type="match status" value="1"/>
</dbReference>
<dbReference type="Pfam" id="PF00179">
    <property type="entry name" value="UQ_con"/>
    <property type="match status" value="1"/>
</dbReference>
<sequence>MGSSVAERYISQISKYFSLSRSYKWALVCLGCVYICGFVRKRVFFKSSSASKVDNPSLKGMKKMHEQKNGSTSSKSTFSSLWLAKKFLSVKKLVKTHPLKKTSSGKITRIEDVTLNQDSRKIKKSSNVVGTSSNIKQHGNNEEVLRKYRKFKKFDIVEDYSDHYYKGSNSEKWQPPRNWAKKIQEEWRVLMELPDTIFVRVYESRMDLLRAVIKGAEGTPYHDGIFFFDICFPSDYPNVPPNVHYHSGGLRINPNLYENGRVCLSLLNTWSGGKNEKWRPGVSTMLQVLVSIQGLVLNAKPYFNEPGFAHSRGSANGEYQSMIYNESTLIYSLKTMVYTMKNPPKHFEDLVIGHFHDHAVTILTLCKGYIKGVEVGCCVNRGEKGANGLGKNVDRYMRKLVRAFTKIGVKNVKNFAS</sequence>
<organism evidence="8 9">
    <name type="scientific">Lactuca sativa</name>
    <name type="common">Garden lettuce</name>
    <dbReference type="NCBI Taxonomy" id="4236"/>
    <lineage>
        <taxon>Eukaryota</taxon>
        <taxon>Viridiplantae</taxon>
        <taxon>Streptophyta</taxon>
        <taxon>Embryophyta</taxon>
        <taxon>Tracheophyta</taxon>
        <taxon>Spermatophyta</taxon>
        <taxon>Magnoliopsida</taxon>
        <taxon>eudicotyledons</taxon>
        <taxon>Gunneridae</taxon>
        <taxon>Pentapetalae</taxon>
        <taxon>asterids</taxon>
        <taxon>campanulids</taxon>
        <taxon>Asterales</taxon>
        <taxon>Asteraceae</taxon>
        <taxon>Cichorioideae</taxon>
        <taxon>Cichorieae</taxon>
        <taxon>Lactucinae</taxon>
        <taxon>Lactuca</taxon>
    </lineage>
</organism>
<keyword evidence="5" id="KW-0067">ATP-binding</keyword>
<keyword evidence="9" id="KW-1185">Reference proteome</keyword>
<evidence type="ECO:0000256" key="1">
    <source>
        <dbReference type="ARBA" id="ARBA00012486"/>
    </source>
</evidence>
<feature type="domain" description="UBC core" evidence="7">
    <location>
        <begin position="178"/>
        <end position="337"/>
    </location>
</feature>
<evidence type="ECO:0000256" key="2">
    <source>
        <dbReference type="ARBA" id="ARBA00022679"/>
    </source>
</evidence>
<evidence type="ECO:0000259" key="7">
    <source>
        <dbReference type="PROSITE" id="PS50127"/>
    </source>
</evidence>
<keyword evidence="2" id="KW-0808">Transferase</keyword>
<name>A0A9R1WW49_LACSA</name>
<dbReference type="EMBL" id="NBSK02000009">
    <property type="protein sequence ID" value="KAJ0188739.1"/>
    <property type="molecule type" value="Genomic_DNA"/>
</dbReference>
<evidence type="ECO:0000313" key="8">
    <source>
        <dbReference type="EMBL" id="KAJ0188739.1"/>
    </source>
</evidence>
<feature type="region of interest" description="Disordered" evidence="6">
    <location>
        <begin position="51"/>
        <end position="72"/>
    </location>
</feature>
<keyword evidence="3" id="KW-0547">Nucleotide-binding</keyword>
<dbReference type="FunFam" id="3.10.110.10:FF:000028">
    <property type="entry name" value="Probable ubiquitin-conjugating enzyme E2 23"/>
    <property type="match status" value="1"/>
</dbReference>
<dbReference type="EC" id="2.3.2.23" evidence="1"/>
<proteinExistence type="predicted"/>
<dbReference type="InterPro" id="IPR016135">
    <property type="entry name" value="UBQ-conjugating_enzyme/RWD"/>
</dbReference>
<comment type="caution">
    <text evidence="8">The sequence shown here is derived from an EMBL/GenBank/DDBJ whole genome shotgun (WGS) entry which is preliminary data.</text>
</comment>
<evidence type="ECO:0000256" key="3">
    <source>
        <dbReference type="ARBA" id="ARBA00022741"/>
    </source>
</evidence>
<dbReference type="GO" id="GO:0005524">
    <property type="term" value="F:ATP binding"/>
    <property type="evidence" value="ECO:0007669"/>
    <property type="project" value="UniProtKB-KW"/>
</dbReference>
<dbReference type="PANTHER" id="PTHR46116">
    <property type="entry name" value="(E3-INDEPENDENT) E2 UBIQUITIN-CONJUGATING ENZYME"/>
    <property type="match status" value="1"/>
</dbReference>
<dbReference type="InterPro" id="IPR000608">
    <property type="entry name" value="UBC"/>
</dbReference>
<dbReference type="GO" id="GO:0061631">
    <property type="term" value="F:ubiquitin conjugating enzyme activity"/>
    <property type="evidence" value="ECO:0000318"/>
    <property type="project" value="GO_Central"/>
</dbReference>
<dbReference type="Proteomes" id="UP000235145">
    <property type="component" value="Unassembled WGS sequence"/>
</dbReference>
<evidence type="ECO:0000313" key="9">
    <source>
        <dbReference type="Proteomes" id="UP000235145"/>
    </source>
</evidence>
<dbReference type="Gene3D" id="3.10.110.10">
    <property type="entry name" value="Ubiquitin Conjugating Enzyme"/>
    <property type="match status" value="1"/>
</dbReference>
<dbReference type="PANTHER" id="PTHR46116:SF41">
    <property type="entry name" value="UBIQUITIN-CONJUGATING ENZYME E2 25-RELATED"/>
    <property type="match status" value="1"/>
</dbReference>
<keyword evidence="4" id="KW-0833">Ubl conjugation pathway</keyword>
<reference evidence="8 9" key="1">
    <citation type="journal article" date="2017" name="Nat. Commun.">
        <title>Genome assembly with in vitro proximity ligation data and whole-genome triplication in lettuce.</title>
        <authorList>
            <person name="Reyes-Chin-Wo S."/>
            <person name="Wang Z."/>
            <person name="Yang X."/>
            <person name="Kozik A."/>
            <person name="Arikit S."/>
            <person name="Song C."/>
            <person name="Xia L."/>
            <person name="Froenicke L."/>
            <person name="Lavelle D.O."/>
            <person name="Truco M.J."/>
            <person name="Xia R."/>
            <person name="Zhu S."/>
            <person name="Xu C."/>
            <person name="Xu H."/>
            <person name="Xu X."/>
            <person name="Cox K."/>
            <person name="Korf I."/>
            <person name="Meyers B.C."/>
            <person name="Michelmore R.W."/>
        </authorList>
    </citation>
    <scope>NUCLEOTIDE SEQUENCE [LARGE SCALE GENOMIC DNA]</scope>
    <source>
        <strain evidence="9">cv. Salinas</strain>
        <tissue evidence="8">Seedlings</tissue>
    </source>
</reference>
<dbReference type="SUPFAM" id="SSF54495">
    <property type="entry name" value="UBC-like"/>
    <property type="match status" value="1"/>
</dbReference>
<dbReference type="PROSITE" id="PS50127">
    <property type="entry name" value="UBC_2"/>
    <property type="match status" value="1"/>
</dbReference>
<evidence type="ECO:0000256" key="4">
    <source>
        <dbReference type="ARBA" id="ARBA00022786"/>
    </source>
</evidence>
<evidence type="ECO:0000256" key="5">
    <source>
        <dbReference type="ARBA" id="ARBA00022840"/>
    </source>
</evidence>